<protein>
    <submittedName>
        <fullName evidence="2">Uncharacterized protein</fullName>
    </submittedName>
</protein>
<evidence type="ECO:0000313" key="2">
    <source>
        <dbReference type="EMBL" id="RNA17784.1"/>
    </source>
</evidence>
<feature type="compositionally biased region" description="Polar residues" evidence="1">
    <location>
        <begin position="178"/>
        <end position="192"/>
    </location>
</feature>
<dbReference type="AlphaFoldDB" id="A0A3M7R333"/>
<dbReference type="OrthoDB" id="2438421at2759"/>
<evidence type="ECO:0000256" key="1">
    <source>
        <dbReference type="SAM" id="MobiDB-lite"/>
    </source>
</evidence>
<sequence length="203" mass="23576">MIIDIQIPKSEILKTCFTDFPAEKNNENIIVSKSGVCITCKIKITDTKTNTSNFIRHTKKCENYCTISLVVPSLFQLINYLNQYESKNKNLSAFRQELESQLRFRFKSIFVNIENPSTLDENGTDFSPYISSFLDPFFKNEWIMSLDIDEVKKLEILNKLKNQLMEEFSKMRPREKNVASTNDDFNLNVNESQAREHTSSSSN</sequence>
<dbReference type="Proteomes" id="UP000276133">
    <property type="component" value="Unassembled WGS sequence"/>
</dbReference>
<organism evidence="2 3">
    <name type="scientific">Brachionus plicatilis</name>
    <name type="common">Marine rotifer</name>
    <name type="synonym">Brachionus muelleri</name>
    <dbReference type="NCBI Taxonomy" id="10195"/>
    <lineage>
        <taxon>Eukaryota</taxon>
        <taxon>Metazoa</taxon>
        <taxon>Spiralia</taxon>
        <taxon>Gnathifera</taxon>
        <taxon>Rotifera</taxon>
        <taxon>Eurotatoria</taxon>
        <taxon>Monogononta</taxon>
        <taxon>Pseudotrocha</taxon>
        <taxon>Ploima</taxon>
        <taxon>Brachionidae</taxon>
        <taxon>Brachionus</taxon>
    </lineage>
</organism>
<reference evidence="2 3" key="1">
    <citation type="journal article" date="2018" name="Sci. Rep.">
        <title>Genomic signatures of local adaptation to the degree of environmental predictability in rotifers.</title>
        <authorList>
            <person name="Franch-Gras L."/>
            <person name="Hahn C."/>
            <person name="Garcia-Roger E.M."/>
            <person name="Carmona M.J."/>
            <person name="Serra M."/>
            <person name="Gomez A."/>
        </authorList>
    </citation>
    <scope>NUCLEOTIDE SEQUENCE [LARGE SCALE GENOMIC DNA]</scope>
    <source>
        <strain evidence="2">HYR1</strain>
    </source>
</reference>
<comment type="caution">
    <text evidence="2">The sequence shown here is derived from an EMBL/GenBank/DDBJ whole genome shotgun (WGS) entry which is preliminary data.</text>
</comment>
<accession>A0A3M7R333</accession>
<proteinExistence type="predicted"/>
<evidence type="ECO:0000313" key="3">
    <source>
        <dbReference type="Proteomes" id="UP000276133"/>
    </source>
</evidence>
<gene>
    <name evidence="2" type="ORF">BpHYR1_036098</name>
</gene>
<feature type="region of interest" description="Disordered" evidence="1">
    <location>
        <begin position="172"/>
        <end position="203"/>
    </location>
</feature>
<feature type="compositionally biased region" description="Basic and acidic residues" evidence="1">
    <location>
        <begin position="193"/>
        <end position="203"/>
    </location>
</feature>
<keyword evidence="3" id="KW-1185">Reference proteome</keyword>
<name>A0A3M7R333_BRAPC</name>
<dbReference type="EMBL" id="REGN01004372">
    <property type="protein sequence ID" value="RNA17784.1"/>
    <property type="molecule type" value="Genomic_DNA"/>
</dbReference>